<protein>
    <submittedName>
        <fullName evidence="1">Uncharacterized protein</fullName>
    </submittedName>
</protein>
<keyword evidence="2" id="KW-1185">Reference proteome</keyword>
<name>A0ACC2I851_9PLEO</name>
<evidence type="ECO:0000313" key="1">
    <source>
        <dbReference type="EMBL" id="KAJ8111363.1"/>
    </source>
</evidence>
<dbReference type="Proteomes" id="UP001153331">
    <property type="component" value="Unassembled WGS sequence"/>
</dbReference>
<sequence length="442" mass="48797">MLQIFVSIFSQLLASLFFQFCFVEAMADPYDTGHDQGCDYESNNSFSISVHNYDCTQGFQQQQTFATQDNISPMTRPRHDSVNSHVSPLSLHQAEHQPCALQLTPHMSPVNPRQSVAMSRGTSYASYRSSASSGQQYGGVPQSVSQRSYPNIHSPFGVDMRRSHSAFSANSALHSHPTSPLFGVPPLYPPPDNDYSPGASNGFTAGFSTATQTSPMNASVNEAILGYELTGLGEFGHIGSGLFDYGSFEQALAPTLSTQPIHRRPNSFGGYVERPEYQTHDSASQIKVQPVEAAVNSIPVQSPLLEQRKKRRPRQRSPPSNSESEHVTGHVLASGQFKCSDPDCDELRFGRQADFKRHFVNAHADKIIEFFCPVQGCERSSKPAKKSKGRSFKGRKDKMEEHVQAVHNKASKKRGRSYESESEGGEDTEDAEQPLSKARRQS</sequence>
<organism evidence="1 2">
    <name type="scientific">Boeremia exigua</name>
    <dbReference type="NCBI Taxonomy" id="749465"/>
    <lineage>
        <taxon>Eukaryota</taxon>
        <taxon>Fungi</taxon>
        <taxon>Dikarya</taxon>
        <taxon>Ascomycota</taxon>
        <taxon>Pezizomycotina</taxon>
        <taxon>Dothideomycetes</taxon>
        <taxon>Pleosporomycetidae</taxon>
        <taxon>Pleosporales</taxon>
        <taxon>Pleosporineae</taxon>
        <taxon>Didymellaceae</taxon>
        <taxon>Boeremia</taxon>
    </lineage>
</organism>
<reference evidence="1" key="1">
    <citation type="submission" date="2022-11" db="EMBL/GenBank/DDBJ databases">
        <title>Genome Sequence of Boeremia exigua.</title>
        <authorList>
            <person name="Buettner E."/>
        </authorList>
    </citation>
    <scope>NUCLEOTIDE SEQUENCE</scope>
    <source>
        <strain evidence="1">CU02</strain>
    </source>
</reference>
<dbReference type="EMBL" id="JAPHNI010000413">
    <property type="protein sequence ID" value="KAJ8111363.1"/>
    <property type="molecule type" value="Genomic_DNA"/>
</dbReference>
<evidence type="ECO:0000313" key="2">
    <source>
        <dbReference type="Proteomes" id="UP001153331"/>
    </source>
</evidence>
<proteinExistence type="predicted"/>
<gene>
    <name evidence="1" type="ORF">OPT61_g6025</name>
</gene>
<comment type="caution">
    <text evidence="1">The sequence shown here is derived from an EMBL/GenBank/DDBJ whole genome shotgun (WGS) entry which is preliminary data.</text>
</comment>
<accession>A0ACC2I851</accession>